<evidence type="ECO:0000313" key="1">
    <source>
        <dbReference type="EMBL" id="ASJ14722.1"/>
    </source>
</evidence>
<sequence length="71" mass="7975">MGNIVVKVPPTVDEKLAKLIAKAIVHRLESLERVNELLKNSELTEEEAIELGRKAKAGRGEYLERKYSSRG</sequence>
<dbReference type="Proteomes" id="UP000250085">
    <property type="component" value="Chromosome"/>
</dbReference>
<dbReference type="EMBL" id="CP015106">
    <property type="protein sequence ID" value="ASJ14722.1"/>
    <property type="molecule type" value="Genomic_DNA"/>
</dbReference>
<evidence type="ECO:0000313" key="2">
    <source>
        <dbReference type="Proteomes" id="UP000250085"/>
    </source>
</evidence>
<protein>
    <submittedName>
        <fullName evidence="1">Uncharacterized protein</fullName>
    </submittedName>
</protein>
<accession>A0A2Z2N562</accession>
<proteinExistence type="predicted"/>
<reference evidence="1 2" key="1">
    <citation type="submission" date="2016-04" db="EMBL/GenBank/DDBJ databases">
        <title>Complete genome sequence of Thermococcus radiotolerans type strain EJ2.</title>
        <authorList>
            <person name="Oger P.M."/>
        </authorList>
    </citation>
    <scope>NUCLEOTIDE SEQUENCE [LARGE SCALE GENOMIC DNA]</scope>
    <source>
        <strain evidence="1 2">EJ2</strain>
    </source>
</reference>
<dbReference type="OrthoDB" id="94362at2157"/>
<dbReference type="AlphaFoldDB" id="A0A2Z2N562"/>
<dbReference type="KEGG" id="trl:A3L10_06100"/>
<name>A0A2Z2N562_9EURY</name>
<organism evidence="1 2">
    <name type="scientific">Thermococcus radiotolerans</name>
    <dbReference type="NCBI Taxonomy" id="187880"/>
    <lineage>
        <taxon>Archaea</taxon>
        <taxon>Methanobacteriati</taxon>
        <taxon>Methanobacteriota</taxon>
        <taxon>Thermococci</taxon>
        <taxon>Thermococcales</taxon>
        <taxon>Thermococcaceae</taxon>
        <taxon>Thermococcus</taxon>
    </lineage>
</organism>
<dbReference type="RefSeq" id="WP_088866811.1">
    <property type="nucleotide sequence ID" value="NZ_CP015106.1"/>
</dbReference>
<keyword evidence="2" id="KW-1185">Reference proteome</keyword>
<dbReference type="GeneID" id="33328402"/>
<gene>
    <name evidence="1" type="ORF">A3L10_06100</name>
</gene>